<dbReference type="Pfam" id="PF19809">
    <property type="entry name" value="DUF6292"/>
    <property type="match status" value="1"/>
</dbReference>
<reference evidence="3" key="1">
    <citation type="submission" date="2016-10" db="EMBL/GenBank/DDBJ databases">
        <authorList>
            <person name="Varghese N."/>
            <person name="Submissions S."/>
        </authorList>
    </citation>
    <scope>NUCLEOTIDE SEQUENCE [LARGE SCALE GENOMIC DNA]</scope>
    <source>
        <strain evidence="3">CGMCC 4.3568</strain>
    </source>
</reference>
<dbReference type="InterPro" id="IPR046259">
    <property type="entry name" value="DUF6292"/>
</dbReference>
<evidence type="ECO:0000259" key="1">
    <source>
        <dbReference type="Pfam" id="PF19809"/>
    </source>
</evidence>
<dbReference type="AlphaFoldDB" id="A0A1I1CPF6"/>
<evidence type="ECO:0000313" key="2">
    <source>
        <dbReference type="EMBL" id="SFB64541.1"/>
    </source>
</evidence>
<keyword evidence="3" id="KW-1185">Reference proteome</keyword>
<organism evidence="2 3">
    <name type="scientific">Amycolatopsis marina</name>
    <dbReference type="NCBI Taxonomy" id="490629"/>
    <lineage>
        <taxon>Bacteria</taxon>
        <taxon>Bacillati</taxon>
        <taxon>Actinomycetota</taxon>
        <taxon>Actinomycetes</taxon>
        <taxon>Pseudonocardiales</taxon>
        <taxon>Pseudonocardiaceae</taxon>
        <taxon>Amycolatopsis</taxon>
    </lineage>
</organism>
<proteinExistence type="predicted"/>
<feature type="domain" description="DUF6292" evidence="1">
    <location>
        <begin position="18"/>
        <end position="104"/>
    </location>
</feature>
<evidence type="ECO:0000313" key="3">
    <source>
        <dbReference type="Proteomes" id="UP000243799"/>
    </source>
</evidence>
<gene>
    <name evidence="2" type="ORF">SAMN05216266_14416</name>
</gene>
<dbReference type="RefSeq" id="WP_091679977.1">
    <property type="nucleotide sequence ID" value="NZ_FOKG01000044.1"/>
</dbReference>
<dbReference type="OrthoDB" id="4190452at2"/>
<dbReference type="EMBL" id="FOKG01000044">
    <property type="protein sequence ID" value="SFB64541.1"/>
    <property type="molecule type" value="Genomic_DNA"/>
</dbReference>
<sequence>MNSPTDSTPALRQGLAGYLRAVAVEVGVPPEGTSFEVSDTATVYLALAGRWHERADQDLMLVWSERHGWVLAVETDPTENALVVDYLGGDDLVPEPKEVAQFVVDVMAGRRRHRGDRPVFPIVGTRHDLADRLADYVVWDE</sequence>
<dbReference type="Proteomes" id="UP000243799">
    <property type="component" value="Unassembled WGS sequence"/>
</dbReference>
<name>A0A1I1CPF6_9PSEU</name>
<accession>A0A1I1CPF6</accession>
<protein>
    <recommendedName>
        <fullName evidence="1">DUF6292 domain-containing protein</fullName>
    </recommendedName>
</protein>